<dbReference type="Pfam" id="PF21139">
    <property type="entry name" value="BT_MCC_alpha"/>
    <property type="match status" value="1"/>
</dbReference>
<dbReference type="InterPro" id="IPR005481">
    <property type="entry name" value="BC-like_N"/>
</dbReference>
<dbReference type="FunFam" id="3.30.1490.20:FF:000003">
    <property type="entry name" value="acetyl-CoA carboxylase isoform X1"/>
    <property type="match status" value="1"/>
</dbReference>
<feature type="domain" description="ATP-grasp" evidence="9">
    <location>
        <begin position="120"/>
        <end position="322"/>
    </location>
</feature>
<dbReference type="PROSITE" id="PS50975">
    <property type="entry name" value="ATP_GRASP"/>
    <property type="match status" value="1"/>
</dbReference>
<dbReference type="InterPro" id="IPR011764">
    <property type="entry name" value="Biotin_carboxylation_dom"/>
</dbReference>
<evidence type="ECO:0000313" key="11">
    <source>
        <dbReference type="EMBL" id="GLK50977.1"/>
    </source>
</evidence>
<evidence type="ECO:0000256" key="3">
    <source>
        <dbReference type="ARBA" id="ARBA00022741"/>
    </source>
</evidence>
<dbReference type="InterPro" id="IPR011053">
    <property type="entry name" value="Single_hybrid_motif"/>
</dbReference>
<keyword evidence="6" id="KW-0092">Biotin</keyword>
<dbReference type="Gene3D" id="3.30.470.20">
    <property type="entry name" value="ATP-grasp fold, B domain"/>
    <property type="match status" value="1"/>
</dbReference>
<evidence type="ECO:0000256" key="2">
    <source>
        <dbReference type="ARBA" id="ARBA00022598"/>
    </source>
</evidence>
<dbReference type="PROSITE" id="PS50979">
    <property type="entry name" value="BC"/>
    <property type="match status" value="1"/>
</dbReference>
<proteinExistence type="predicted"/>
<comment type="caution">
    <text evidence="11">The sequence shown here is derived from an EMBL/GenBank/DDBJ whole genome shotgun (WGS) entry which is preliminary data.</text>
</comment>
<dbReference type="PROSITE" id="PS00867">
    <property type="entry name" value="CPSASE_2"/>
    <property type="match status" value="1"/>
</dbReference>
<dbReference type="Gene3D" id="3.30.700.40">
    <property type="match status" value="1"/>
</dbReference>
<dbReference type="SUPFAM" id="SSF51246">
    <property type="entry name" value="Rudiment single hybrid motif"/>
    <property type="match status" value="1"/>
</dbReference>
<dbReference type="InterPro" id="IPR016185">
    <property type="entry name" value="PreATP-grasp_dom_sf"/>
</dbReference>
<dbReference type="InterPro" id="IPR050856">
    <property type="entry name" value="Biotin_carboxylase_complex"/>
</dbReference>
<dbReference type="RefSeq" id="WP_271185370.1">
    <property type="nucleotide sequence ID" value="NZ_BSFE01000001.1"/>
</dbReference>
<evidence type="ECO:0000313" key="12">
    <source>
        <dbReference type="Proteomes" id="UP001143486"/>
    </source>
</evidence>
<dbReference type="InterPro" id="IPR000089">
    <property type="entry name" value="Biotin_lipoyl"/>
</dbReference>
<dbReference type="GO" id="GO:0046872">
    <property type="term" value="F:metal ion binding"/>
    <property type="evidence" value="ECO:0007669"/>
    <property type="project" value="InterPro"/>
</dbReference>
<comment type="cofactor">
    <cofactor evidence="1">
        <name>biotin</name>
        <dbReference type="ChEBI" id="CHEBI:57586"/>
    </cofactor>
</comment>
<evidence type="ECO:0000259" key="9">
    <source>
        <dbReference type="PROSITE" id="PS50975"/>
    </source>
</evidence>
<dbReference type="InterPro" id="IPR011761">
    <property type="entry name" value="ATP-grasp"/>
</dbReference>
<name>A0A9W6IJZ6_9PROT</name>
<dbReference type="GO" id="GO:0016874">
    <property type="term" value="F:ligase activity"/>
    <property type="evidence" value="ECO:0007669"/>
    <property type="project" value="UniProtKB-KW"/>
</dbReference>
<dbReference type="PROSITE" id="PS50968">
    <property type="entry name" value="BIOTINYL_LIPOYL"/>
    <property type="match status" value="1"/>
</dbReference>
<keyword evidence="3 7" id="KW-0547">Nucleotide-binding</keyword>
<evidence type="ECO:0000256" key="4">
    <source>
        <dbReference type="ARBA" id="ARBA00022840"/>
    </source>
</evidence>
<dbReference type="PANTHER" id="PTHR18866">
    <property type="entry name" value="CARBOXYLASE:PYRUVATE/ACETYL-COA/PROPIONYL-COA CARBOXYLASE"/>
    <property type="match status" value="1"/>
</dbReference>
<organism evidence="11 12">
    <name type="scientific">Maricaulis virginensis</name>
    <dbReference type="NCBI Taxonomy" id="144022"/>
    <lineage>
        <taxon>Bacteria</taxon>
        <taxon>Pseudomonadati</taxon>
        <taxon>Pseudomonadota</taxon>
        <taxon>Alphaproteobacteria</taxon>
        <taxon>Maricaulales</taxon>
        <taxon>Maricaulaceae</taxon>
        <taxon>Maricaulis</taxon>
    </lineage>
</organism>
<dbReference type="CDD" id="cd06850">
    <property type="entry name" value="biotinyl_domain"/>
    <property type="match status" value="1"/>
</dbReference>
<dbReference type="GO" id="GO:0005524">
    <property type="term" value="F:ATP binding"/>
    <property type="evidence" value="ECO:0007669"/>
    <property type="project" value="UniProtKB-UniRule"/>
</dbReference>
<gene>
    <name evidence="11" type="primary">mccB</name>
    <name evidence="11" type="ORF">GCM10017621_04850</name>
</gene>
<dbReference type="PROSITE" id="PS00188">
    <property type="entry name" value="BIOTIN"/>
    <property type="match status" value="1"/>
</dbReference>
<dbReference type="InterPro" id="IPR011054">
    <property type="entry name" value="Rudment_hybrid_motif"/>
</dbReference>
<dbReference type="InterPro" id="IPR005482">
    <property type="entry name" value="Biotin_COase_C"/>
</dbReference>
<evidence type="ECO:0000256" key="5">
    <source>
        <dbReference type="ARBA" id="ARBA00022946"/>
    </source>
</evidence>
<reference evidence="11" key="2">
    <citation type="submission" date="2023-01" db="EMBL/GenBank/DDBJ databases">
        <authorList>
            <person name="Sun Q."/>
            <person name="Evtushenko L."/>
        </authorList>
    </citation>
    <scope>NUCLEOTIDE SEQUENCE</scope>
    <source>
        <strain evidence="11">VKM B-1513</strain>
    </source>
</reference>
<evidence type="ECO:0000256" key="1">
    <source>
        <dbReference type="ARBA" id="ARBA00001953"/>
    </source>
</evidence>
<dbReference type="AlphaFoldDB" id="A0A9W6IJZ6"/>
<dbReference type="FunFam" id="3.40.50.20:FF:000010">
    <property type="entry name" value="Propionyl-CoA carboxylase subunit alpha"/>
    <property type="match status" value="1"/>
</dbReference>
<keyword evidence="12" id="KW-1185">Reference proteome</keyword>
<evidence type="ECO:0000256" key="7">
    <source>
        <dbReference type="PROSITE-ProRule" id="PRU00409"/>
    </source>
</evidence>
<dbReference type="SMART" id="SM00878">
    <property type="entry name" value="Biotin_carb_C"/>
    <property type="match status" value="1"/>
</dbReference>
<evidence type="ECO:0000256" key="6">
    <source>
        <dbReference type="ARBA" id="ARBA00023267"/>
    </source>
</evidence>
<protein>
    <submittedName>
        <fullName evidence="11">3-methylcrotonyl-CoA carboxylase subunit alpha</fullName>
    </submittedName>
</protein>
<reference evidence="11" key="1">
    <citation type="journal article" date="2014" name="Int. J. Syst. Evol. Microbiol.">
        <title>Complete genome sequence of Corynebacterium casei LMG S-19264T (=DSM 44701T), isolated from a smear-ripened cheese.</title>
        <authorList>
            <consortium name="US DOE Joint Genome Institute (JGI-PGF)"/>
            <person name="Walter F."/>
            <person name="Albersmeier A."/>
            <person name="Kalinowski J."/>
            <person name="Ruckert C."/>
        </authorList>
    </citation>
    <scope>NUCLEOTIDE SEQUENCE</scope>
    <source>
        <strain evidence="11">VKM B-1513</strain>
    </source>
</reference>
<feature type="domain" description="Lipoyl-binding" evidence="8">
    <location>
        <begin position="582"/>
        <end position="660"/>
    </location>
</feature>
<dbReference type="PANTHER" id="PTHR18866:SF33">
    <property type="entry name" value="METHYLCROTONOYL-COA CARBOXYLASE SUBUNIT ALPHA, MITOCHONDRIAL-RELATED"/>
    <property type="match status" value="1"/>
</dbReference>
<keyword evidence="4 7" id="KW-0067">ATP-binding</keyword>
<dbReference type="Gene3D" id="2.40.50.100">
    <property type="match status" value="1"/>
</dbReference>
<dbReference type="InterPro" id="IPR048429">
    <property type="entry name" value="MCC_alpha_BT"/>
</dbReference>
<accession>A0A9W6IJZ6</accession>
<dbReference type="FunFam" id="2.40.50.100:FF:000003">
    <property type="entry name" value="Acetyl-CoA carboxylase biotin carboxyl carrier protein"/>
    <property type="match status" value="1"/>
</dbReference>
<dbReference type="SUPFAM" id="SSF52440">
    <property type="entry name" value="PreATP-grasp domain"/>
    <property type="match status" value="1"/>
</dbReference>
<dbReference type="Proteomes" id="UP001143486">
    <property type="component" value="Unassembled WGS sequence"/>
</dbReference>
<dbReference type="Pfam" id="PF02785">
    <property type="entry name" value="Biotin_carb_C"/>
    <property type="match status" value="1"/>
</dbReference>
<dbReference type="Pfam" id="PF02786">
    <property type="entry name" value="CPSase_L_D2"/>
    <property type="match status" value="1"/>
</dbReference>
<dbReference type="SUPFAM" id="SSF51230">
    <property type="entry name" value="Single hybrid motif"/>
    <property type="match status" value="1"/>
</dbReference>
<dbReference type="Pfam" id="PF00289">
    <property type="entry name" value="Biotin_carb_N"/>
    <property type="match status" value="1"/>
</dbReference>
<evidence type="ECO:0000259" key="10">
    <source>
        <dbReference type="PROSITE" id="PS50979"/>
    </source>
</evidence>
<keyword evidence="5" id="KW-0809">Transit peptide</keyword>
<feature type="domain" description="Biotin carboxylation" evidence="10">
    <location>
        <begin position="1"/>
        <end position="451"/>
    </location>
</feature>
<dbReference type="SUPFAM" id="SSF56059">
    <property type="entry name" value="Glutathione synthetase ATP-binding domain-like"/>
    <property type="match status" value="1"/>
</dbReference>
<dbReference type="InterPro" id="IPR001882">
    <property type="entry name" value="Biotin_BS"/>
</dbReference>
<dbReference type="EMBL" id="BSFE01000001">
    <property type="protein sequence ID" value="GLK50977.1"/>
    <property type="molecule type" value="Genomic_DNA"/>
</dbReference>
<keyword evidence="2" id="KW-0436">Ligase</keyword>
<dbReference type="FunFam" id="3.30.470.20:FF:000028">
    <property type="entry name" value="Methylcrotonoyl-CoA carboxylase subunit alpha, mitochondrial"/>
    <property type="match status" value="1"/>
</dbReference>
<dbReference type="InterPro" id="IPR005479">
    <property type="entry name" value="CPAse_ATP-bd"/>
</dbReference>
<dbReference type="Pfam" id="PF00364">
    <property type="entry name" value="Biotin_lipoyl"/>
    <property type="match status" value="1"/>
</dbReference>
<sequence>MIKTLLIANRGEIACRVMRTAQRMGIRTVAVYSEADADAPHVRMADTAVAIGPAPAAESYLVADKIIAAAKETGADAIHPGYGFLSENAAFAEACAANGIIFVGPPASAIRAMGLKDRAKALMEEAGVPVTPGYHGDNQDPELLAEAAGAIGYPVLIKAVAGGGGKGMRKVEKAEDFAAALESCKRESSKSFGDDRVLIEKFIVNPRHIEVQVFGDSRGRVVHMFERDCSLQRRHQKVIEEAPAPGMTPGVRAAMCSAAINAARAVDYVGAGTVEFIVDGSGPLREDGFFFMEMNTRLQVEHPVTEMVTGLDLVELQLKIAAGGSVPEQDDIHLSGHAMEARLYAEDPAGGFLPSTGPLHRLDLPASGGSLRVDTGVEEGGEVSLHYDPMIAKLIAHAPTRREAAHRLAGMIDDLVVWPVKTNAGFLRRAAVNPDFLDEKLSTGFIEERIDGLIPSAVEPADAAFATLAVLDLRPVIAAALDPFDAADGWRLNGDPHLSCRFEVGGEPVEAVLKLEGERIEVRAGDAVSVLEGLEVGEMFEGYSFEAVVDGERILAHCEPVDDGMLVACRGRVTVFAEPHPEALADAAEAGGVIKAPMPGKVLAVNIKPGDSVTRGQALVVLEAMKMEHALAAPRDGVIAEVSVEAGGQVGEGDILVTLAEEVDEAA</sequence>
<evidence type="ECO:0000259" key="8">
    <source>
        <dbReference type="PROSITE" id="PS50968"/>
    </source>
</evidence>